<evidence type="ECO:0000256" key="5">
    <source>
        <dbReference type="SAM" id="Phobius"/>
    </source>
</evidence>
<dbReference type="PANTHER" id="PTHR31746:SF2">
    <property type="entry name" value="TRANSMEMBRANE PROTEIN 229A"/>
    <property type="match status" value="1"/>
</dbReference>
<proteinExistence type="predicted"/>
<evidence type="ECO:0000313" key="6">
    <source>
        <dbReference type="EMBL" id="MBP2022697.1"/>
    </source>
</evidence>
<comment type="subcellular location">
    <subcellularLocation>
        <location evidence="1">Membrane</location>
        <topology evidence="1">Multi-pass membrane protein</topology>
    </subcellularLocation>
</comment>
<feature type="transmembrane region" description="Helical" evidence="5">
    <location>
        <begin position="44"/>
        <end position="62"/>
    </location>
</feature>
<keyword evidence="7" id="KW-1185">Reference proteome</keyword>
<name>A0ABS4K4I9_9CLOT</name>
<organism evidence="6 7">
    <name type="scientific">Clostridium punense</name>
    <dbReference type="NCBI Taxonomy" id="1054297"/>
    <lineage>
        <taxon>Bacteria</taxon>
        <taxon>Bacillati</taxon>
        <taxon>Bacillota</taxon>
        <taxon>Clostridia</taxon>
        <taxon>Eubacteriales</taxon>
        <taxon>Clostridiaceae</taxon>
        <taxon>Clostridium</taxon>
    </lineage>
</organism>
<evidence type="ECO:0000313" key="7">
    <source>
        <dbReference type="Proteomes" id="UP001519308"/>
    </source>
</evidence>
<evidence type="ECO:0000256" key="2">
    <source>
        <dbReference type="ARBA" id="ARBA00022692"/>
    </source>
</evidence>
<comment type="caution">
    <text evidence="6">The sequence shown here is derived from an EMBL/GenBank/DDBJ whole genome shotgun (WGS) entry which is preliminary data.</text>
</comment>
<evidence type="ECO:0000256" key="3">
    <source>
        <dbReference type="ARBA" id="ARBA00022989"/>
    </source>
</evidence>
<dbReference type="RefSeq" id="WP_342591516.1">
    <property type="nucleotide sequence ID" value="NZ_JAGGLL010000019.1"/>
</dbReference>
<dbReference type="PANTHER" id="PTHR31746">
    <property type="entry name" value="TRANSMEMBRANE PROTEIN 229 FAMILY MEMBER"/>
    <property type="match status" value="1"/>
</dbReference>
<feature type="transmembrane region" description="Helical" evidence="5">
    <location>
        <begin position="112"/>
        <end position="133"/>
    </location>
</feature>
<feature type="transmembrane region" description="Helical" evidence="5">
    <location>
        <begin position="17"/>
        <end position="38"/>
    </location>
</feature>
<reference evidence="6 7" key="1">
    <citation type="submission" date="2021-03" db="EMBL/GenBank/DDBJ databases">
        <title>Genomic Encyclopedia of Type Strains, Phase IV (KMG-IV): sequencing the most valuable type-strain genomes for metagenomic binning, comparative biology and taxonomic classification.</title>
        <authorList>
            <person name="Goeker M."/>
        </authorList>
    </citation>
    <scope>NUCLEOTIDE SEQUENCE [LARGE SCALE GENOMIC DNA]</scope>
    <source>
        <strain evidence="6 7">DSM 28650</strain>
    </source>
</reference>
<feature type="transmembrane region" description="Helical" evidence="5">
    <location>
        <begin position="74"/>
        <end position="100"/>
    </location>
</feature>
<sequence length="152" mass="17312">MHSFSIYEKTIAMGKRFIIYGLAGFCVEVLWTGLFSMLSGDVKLTGHTYIWMFPIYGLAVFLEPVHNRIRHLPLIFRGGLYMLLILAAEFVTGMLLKYTIGVCPWDYSSKPLQIYGVITLAYGPAWFVAGLLFEKFHDMLLMVQRSISESKA</sequence>
<evidence type="ECO:0000256" key="4">
    <source>
        <dbReference type="ARBA" id="ARBA00023136"/>
    </source>
</evidence>
<evidence type="ECO:0000256" key="1">
    <source>
        <dbReference type="ARBA" id="ARBA00004141"/>
    </source>
</evidence>
<gene>
    <name evidence="6" type="ORF">J2Z44_002520</name>
</gene>
<protein>
    <submittedName>
        <fullName evidence="6">Membrane protein</fullName>
    </submittedName>
</protein>
<dbReference type="EMBL" id="JAGGLL010000019">
    <property type="protein sequence ID" value="MBP2022697.1"/>
    <property type="molecule type" value="Genomic_DNA"/>
</dbReference>
<dbReference type="Pfam" id="PF06541">
    <property type="entry name" value="ABC_trans_CmpB"/>
    <property type="match status" value="1"/>
</dbReference>
<accession>A0ABS4K4I9</accession>
<keyword evidence="4 5" id="KW-0472">Membrane</keyword>
<dbReference type="InterPro" id="IPR010540">
    <property type="entry name" value="CmpB_TMEM229"/>
</dbReference>
<dbReference type="Proteomes" id="UP001519308">
    <property type="component" value="Unassembled WGS sequence"/>
</dbReference>
<keyword evidence="3 5" id="KW-1133">Transmembrane helix</keyword>
<keyword evidence="2 5" id="KW-0812">Transmembrane</keyword>